<dbReference type="EMBL" id="CP014844">
    <property type="protein sequence ID" value="AMR79338.1"/>
    <property type="molecule type" value="Genomic_DNA"/>
</dbReference>
<dbReference type="Gene3D" id="3.30.450.40">
    <property type="match status" value="1"/>
</dbReference>
<dbReference type="Proteomes" id="UP000075238">
    <property type="component" value="Chromosome 1"/>
</dbReference>
<dbReference type="InterPro" id="IPR036388">
    <property type="entry name" value="WH-like_DNA-bd_sf"/>
</dbReference>
<dbReference type="KEGG" id="cnan:A2G96_17235"/>
<name>A0A142JMM6_9BURK</name>
<gene>
    <name evidence="6" type="ORF">A2G96_17235</name>
</gene>
<dbReference type="InterPro" id="IPR036390">
    <property type="entry name" value="WH_DNA-bd_sf"/>
</dbReference>
<proteinExistence type="predicted"/>
<dbReference type="InterPro" id="IPR029016">
    <property type="entry name" value="GAF-like_dom_sf"/>
</dbReference>
<dbReference type="PANTHER" id="PTHR30136">
    <property type="entry name" value="HELIX-TURN-HELIX TRANSCRIPTIONAL REGULATOR, ICLR FAMILY"/>
    <property type="match status" value="1"/>
</dbReference>
<dbReference type="STRING" id="1796606.A2G96_17235"/>
<dbReference type="GO" id="GO:0045892">
    <property type="term" value="P:negative regulation of DNA-templated transcription"/>
    <property type="evidence" value="ECO:0007669"/>
    <property type="project" value="TreeGrafter"/>
</dbReference>
<evidence type="ECO:0000313" key="6">
    <source>
        <dbReference type="EMBL" id="AMR79338.1"/>
    </source>
</evidence>
<dbReference type="SMART" id="SM00346">
    <property type="entry name" value="HTH_ICLR"/>
    <property type="match status" value="1"/>
</dbReference>
<dbReference type="PANTHER" id="PTHR30136:SF34">
    <property type="entry name" value="TRANSCRIPTIONAL REGULATOR"/>
    <property type="match status" value="1"/>
</dbReference>
<evidence type="ECO:0000259" key="5">
    <source>
        <dbReference type="PROSITE" id="PS51078"/>
    </source>
</evidence>
<dbReference type="Gene3D" id="1.10.10.10">
    <property type="entry name" value="Winged helix-like DNA-binding domain superfamily/Winged helix DNA-binding domain"/>
    <property type="match status" value="1"/>
</dbReference>
<evidence type="ECO:0000259" key="4">
    <source>
        <dbReference type="PROSITE" id="PS51077"/>
    </source>
</evidence>
<dbReference type="PROSITE" id="PS51077">
    <property type="entry name" value="HTH_ICLR"/>
    <property type="match status" value="1"/>
</dbReference>
<keyword evidence="2" id="KW-0238">DNA-binding</keyword>
<evidence type="ECO:0000313" key="7">
    <source>
        <dbReference type="Proteomes" id="UP000075238"/>
    </source>
</evidence>
<protein>
    <submittedName>
        <fullName evidence="6">IclR family transcriptional regulator</fullName>
    </submittedName>
</protein>
<dbReference type="InterPro" id="IPR005471">
    <property type="entry name" value="Tscrpt_reg_IclR_N"/>
</dbReference>
<feature type="domain" description="IclR-ED" evidence="5">
    <location>
        <begin position="74"/>
        <end position="258"/>
    </location>
</feature>
<evidence type="ECO:0000256" key="1">
    <source>
        <dbReference type="ARBA" id="ARBA00023015"/>
    </source>
</evidence>
<keyword evidence="1" id="KW-0805">Transcription regulation</keyword>
<dbReference type="GO" id="GO:0003677">
    <property type="term" value="F:DNA binding"/>
    <property type="evidence" value="ECO:0007669"/>
    <property type="project" value="UniProtKB-KW"/>
</dbReference>
<dbReference type="Pfam" id="PF01614">
    <property type="entry name" value="IclR_C"/>
    <property type="match status" value="1"/>
</dbReference>
<evidence type="ECO:0000256" key="3">
    <source>
        <dbReference type="ARBA" id="ARBA00023163"/>
    </source>
</evidence>
<dbReference type="Pfam" id="PF09339">
    <property type="entry name" value="HTH_IclR"/>
    <property type="match status" value="1"/>
</dbReference>
<accession>A0A142JMM6</accession>
<dbReference type="AlphaFoldDB" id="A0A142JMM6"/>
<keyword evidence="7" id="KW-1185">Reference proteome</keyword>
<dbReference type="SUPFAM" id="SSF55781">
    <property type="entry name" value="GAF domain-like"/>
    <property type="match status" value="1"/>
</dbReference>
<dbReference type="RefSeq" id="WP_062801271.1">
    <property type="nucleotide sequence ID" value="NZ_CP014844.1"/>
</dbReference>
<dbReference type="GO" id="GO:0003700">
    <property type="term" value="F:DNA-binding transcription factor activity"/>
    <property type="evidence" value="ECO:0007669"/>
    <property type="project" value="TreeGrafter"/>
</dbReference>
<feature type="domain" description="HTH iclR-type" evidence="4">
    <location>
        <begin position="13"/>
        <end position="73"/>
    </location>
</feature>
<dbReference type="InterPro" id="IPR050707">
    <property type="entry name" value="HTH_MetabolicPath_Reg"/>
</dbReference>
<dbReference type="PROSITE" id="PS51078">
    <property type="entry name" value="ICLR_ED"/>
    <property type="match status" value="1"/>
</dbReference>
<keyword evidence="3" id="KW-0804">Transcription</keyword>
<reference evidence="6 7" key="1">
    <citation type="submission" date="2016-03" db="EMBL/GenBank/DDBJ databases">
        <title>Complete genome sequence of a novel chlorpyrifos degrading bacterium, Cupriavidus nantongensis sp. X1.</title>
        <authorList>
            <person name="Fang L."/>
        </authorList>
    </citation>
    <scope>NUCLEOTIDE SEQUENCE [LARGE SCALE GENOMIC DNA]</scope>
    <source>
        <strain evidence="6 7">X1</strain>
    </source>
</reference>
<dbReference type="InterPro" id="IPR014757">
    <property type="entry name" value="Tscrpt_reg_IclR_C"/>
</dbReference>
<evidence type="ECO:0000256" key="2">
    <source>
        <dbReference type="ARBA" id="ARBA00023125"/>
    </source>
</evidence>
<sequence length="259" mass="28161">MPQAETAKKDELLESLSKGLALLRLLGAGAERLTMQEVADQLDVTRAAARRLLLTLEHNGYVAQDGRHFALTPRVMELGYAYFASMSLPQMARPYLQQLCETLGESCSLGVLDAESVVLVAREEPRQLLRVDMALGRRMPAYAHSLGRVLLAGLDDSALEAYLAGATLRKLTPFTVSSRATLARTLRQVRADGYCVLVSELVDGYAGISVPLRDQAGKVVAGLGFSMVLGSRDRAHLEARFLAPLREAAARIEAILQAR</sequence>
<organism evidence="6 7">
    <name type="scientific">Cupriavidus nantongensis</name>
    <dbReference type="NCBI Taxonomy" id="1796606"/>
    <lineage>
        <taxon>Bacteria</taxon>
        <taxon>Pseudomonadati</taxon>
        <taxon>Pseudomonadota</taxon>
        <taxon>Betaproteobacteria</taxon>
        <taxon>Burkholderiales</taxon>
        <taxon>Burkholderiaceae</taxon>
        <taxon>Cupriavidus</taxon>
    </lineage>
</organism>
<dbReference type="OrthoDB" id="8960000at2"/>
<dbReference type="SUPFAM" id="SSF46785">
    <property type="entry name" value="Winged helix' DNA-binding domain"/>
    <property type="match status" value="1"/>
</dbReference>